<feature type="transmembrane region" description="Helical" evidence="5">
    <location>
        <begin position="12"/>
        <end position="33"/>
    </location>
</feature>
<evidence type="ECO:0000256" key="3">
    <source>
        <dbReference type="ARBA" id="ARBA00022989"/>
    </source>
</evidence>
<evidence type="ECO:0000259" key="6">
    <source>
        <dbReference type="Pfam" id="PF13664"/>
    </source>
</evidence>
<dbReference type="InterPro" id="IPR025423">
    <property type="entry name" value="TMEM205-like"/>
</dbReference>
<keyword evidence="2 5" id="KW-0812">Transmembrane</keyword>
<evidence type="ECO:0000256" key="1">
    <source>
        <dbReference type="ARBA" id="ARBA00004370"/>
    </source>
</evidence>
<comment type="subcellular location">
    <subcellularLocation>
        <location evidence="1">Membrane</location>
    </subcellularLocation>
</comment>
<dbReference type="Pfam" id="PF13664">
    <property type="entry name" value="DUF4149"/>
    <property type="match status" value="1"/>
</dbReference>
<evidence type="ECO:0000256" key="2">
    <source>
        <dbReference type="ARBA" id="ARBA00022692"/>
    </source>
</evidence>
<feature type="transmembrane region" description="Helical" evidence="5">
    <location>
        <begin position="87"/>
        <end position="104"/>
    </location>
</feature>
<keyword evidence="8" id="KW-1185">Reference proteome</keyword>
<keyword evidence="4 5" id="KW-0472">Membrane</keyword>
<feature type="transmembrane region" description="Helical" evidence="5">
    <location>
        <begin position="45"/>
        <end position="66"/>
    </location>
</feature>
<evidence type="ECO:0000313" key="8">
    <source>
        <dbReference type="Proteomes" id="UP000293671"/>
    </source>
</evidence>
<feature type="domain" description="TMEM205-like" evidence="6">
    <location>
        <begin position="13"/>
        <end position="113"/>
    </location>
</feature>
<sequence length="152" mass="15950">MSASLQARLRILVPGLWAGILLCVGLIAAPAPFATLQPADAGRVVARVFAQEAYLSLALSVLLYFVERRRARAMAAAGTGSVFSVELGLVLGALFCTVAGYFALQPMLQAARAGQGAFSFATLHMASAGLFGLKALLVLALAWRVARRDSLD</sequence>
<protein>
    <submittedName>
        <fullName evidence="7">Uncharacterized protein DUF4149</fullName>
    </submittedName>
</protein>
<name>A0A4Q7VNT0_9BURK</name>
<dbReference type="RefSeq" id="WP_242616936.1">
    <property type="nucleotide sequence ID" value="NZ_SHKP01000006.1"/>
</dbReference>
<dbReference type="EMBL" id="SHKP01000006">
    <property type="protein sequence ID" value="RZT98033.1"/>
    <property type="molecule type" value="Genomic_DNA"/>
</dbReference>
<feature type="transmembrane region" description="Helical" evidence="5">
    <location>
        <begin position="116"/>
        <end position="143"/>
    </location>
</feature>
<dbReference type="Proteomes" id="UP000293671">
    <property type="component" value="Unassembled WGS sequence"/>
</dbReference>
<evidence type="ECO:0000256" key="4">
    <source>
        <dbReference type="ARBA" id="ARBA00023136"/>
    </source>
</evidence>
<evidence type="ECO:0000313" key="7">
    <source>
        <dbReference type="EMBL" id="RZT98033.1"/>
    </source>
</evidence>
<comment type="caution">
    <text evidence="7">The sequence shown here is derived from an EMBL/GenBank/DDBJ whole genome shotgun (WGS) entry which is preliminary data.</text>
</comment>
<accession>A0A4Q7VNT0</accession>
<organism evidence="7 8">
    <name type="scientific">Rivibacter subsaxonicus</name>
    <dbReference type="NCBI Taxonomy" id="457575"/>
    <lineage>
        <taxon>Bacteria</taxon>
        <taxon>Pseudomonadati</taxon>
        <taxon>Pseudomonadota</taxon>
        <taxon>Betaproteobacteria</taxon>
        <taxon>Burkholderiales</taxon>
        <taxon>Rivibacter</taxon>
    </lineage>
</organism>
<dbReference type="GO" id="GO:0016020">
    <property type="term" value="C:membrane"/>
    <property type="evidence" value="ECO:0007669"/>
    <property type="project" value="UniProtKB-SubCell"/>
</dbReference>
<gene>
    <name evidence="7" type="ORF">EV670_2435</name>
</gene>
<proteinExistence type="predicted"/>
<dbReference type="AlphaFoldDB" id="A0A4Q7VNT0"/>
<evidence type="ECO:0000256" key="5">
    <source>
        <dbReference type="SAM" id="Phobius"/>
    </source>
</evidence>
<reference evidence="7 8" key="1">
    <citation type="submission" date="2019-02" db="EMBL/GenBank/DDBJ databases">
        <title>Genomic Encyclopedia of Type Strains, Phase IV (KMG-IV): sequencing the most valuable type-strain genomes for metagenomic binning, comparative biology and taxonomic classification.</title>
        <authorList>
            <person name="Goeker M."/>
        </authorList>
    </citation>
    <scope>NUCLEOTIDE SEQUENCE [LARGE SCALE GENOMIC DNA]</scope>
    <source>
        <strain evidence="7 8">DSM 19570</strain>
    </source>
</reference>
<keyword evidence="3 5" id="KW-1133">Transmembrane helix</keyword>